<feature type="domain" description="Helicase ATP-binding" evidence="6">
    <location>
        <begin position="590"/>
        <end position="789"/>
    </location>
</feature>
<evidence type="ECO:0000313" key="8">
    <source>
        <dbReference type="EMBL" id="CAJ0585868.1"/>
    </source>
</evidence>
<keyword evidence="4" id="KW-0067">ATP-binding</keyword>
<dbReference type="GO" id="GO:0005524">
    <property type="term" value="F:ATP binding"/>
    <property type="evidence" value="ECO:0007669"/>
    <property type="project" value="UniProtKB-KW"/>
</dbReference>
<dbReference type="GO" id="GO:0003724">
    <property type="term" value="F:RNA helicase activity"/>
    <property type="evidence" value="ECO:0007669"/>
    <property type="project" value="TreeGrafter"/>
</dbReference>
<comment type="caution">
    <text evidence="8">The sequence shown here is derived from an EMBL/GenBank/DDBJ whole genome shotgun (WGS) entry which is preliminary data.</text>
</comment>
<protein>
    <recommendedName>
        <fullName evidence="10">RNA helicase</fullName>
    </recommendedName>
</protein>
<evidence type="ECO:0000256" key="2">
    <source>
        <dbReference type="ARBA" id="ARBA00022801"/>
    </source>
</evidence>
<evidence type="ECO:0000259" key="6">
    <source>
        <dbReference type="PROSITE" id="PS51192"/>
    </source>
</evidence>
<feature type="compositionally biased region" description="Basic and acidic residues" evidence="5">
    <location>
        <begin position="313"/>
        <end position="324"/>
    </location>
</feature>
<keyword evidence="9" id="KW-1185">Reference proteome</keyword>
<gene>
    <name evidence="8" type="ORF">MSPICULIGERA_LOCUS23878</name>
</gene>
<dbReference type="CDD" id="cd18787">
    <property type="entry name" value="SF2_C_DEAD"/>
    <property type="match status" value="1"/>
</dbReference>
<dbReference type="EMBL" id="CATQJA010002706">
    <property type="protein sequence ID" value="CAJ0585868.1"/>
    <property type="molecule type" value="Genomic_DNA"/>
</dbReference>
<keyword evidence="2" id="KW-0378">Hydrolase</keyword>
<feature type="domain" description="Helicase C-terminal" evidence="7">
    <location>
        <begin position="818"/>
        <end position="987"/>
    </location>
</feature>
<sequence>MGRGSAITKRKNGQNRTDVARLLDLMANQQPAPAVAPFTSGWAPNDANPPPPNAWAPAPNVPIAAEIASPNEAPPPRTDQLHQSQGFATSTHYFGKPEDDLRSSTNGFPAFDAAKCGVFEGFGTPKGSAPIPPSNEAPLPSTEQLHQAEAFPKSTYCRGFTTFQFPAPPAQFPRQGGAPVGVAWSPSPNLPAADQMPPSDEVSFSRTEQLNQSAAFATDTQYFAKSEGAAHSSIQHIAAFDAAQWSSVQASSQQISHVEVAPTSPVPQAYNDYVIKPSFPDMRRSENDRPQGFAPATNTSRTDQNSSHHSSSKHSDTATTKKEGFSLFKRGLPKQLSKGVLNPRRSSTPSDNSFSSNSAKEQQLPGSSLEGATAAAQATKNNFAVDAPLQGRTTPGSLASSEIYHATSRASNDAADTSERSGPPAPAADQRTDELNRTTPFAWPSECLTFRSIPSADTQSMPHLPAASPATNWPGCLEKTGFGSAREGAFDKQQTEIVEHRATLNPHPSNKPAAVPPAAVCNDAWQAASTRDKDDEEYAPTVSVAIEPLEMQARSLNSFEECGHVGIAIANFLKTYADNPRPTVVQQFAYPFLKDRRPVAVRAPTGSGKTVAFLLPILENLIKEGGKKNQNPRCIVLVDTRELCEQHWKTSLKIIEQLERFNLEVRVDCHMGGDPFGPPKHMYDGRLSCDIAFISPGRLMDYLGGGNNSKRAFNKLDLSELQYIVMDEADELFFPGKFQQEMVTLGKELERCRELKGDGYRPCFTLFSATLYKTDPDLRRSCLRLGEDFDPLKMGSVEVLQQQTNIVQTVFLITQSYQKLQLLVKLLDRDLEMMGMTREHSRRATSFDFSTVIFCNQRKETYMLASYLTSHYGFNVVAHNSSFPNEVRRRNLQNLEAGRLPFIVATNALSRGIDSTRIKHVILYGVPNTNWNSYTHRVGRTGRRGTEGRASIFFDQSEEDDRRRGALLLRTLYLHGQKTPRFLFESYRAQAFPDEQLREPTLSMGEPPAEVDFEACGLDVEEEVYEEDSDTSDSCLSLARLEP</sequence>
<evidence type="ECO:0000256" key="5">
    <source>
        <dbReference type="SAM" id="MobiDB-lite"/>
    </source>
</evidence>
<feature type="non-terminal residue" evidence="8">
    <location>
        <position position="1"/>
    </location>
</feature>
<dbReference type="Pfam" id="PF00271">
    <property type="entry name" value="Helicase_C"/>
    <property type="match status" value="1"/>
</dbReference>
<dbReference type="GO" id="GO:0043186">
    <property type="term" value="C:P granule"/>
    <property type="evidence" value="ECO:0007669"/>
    <property type="project" value="UniProtKB-ARBA"/>
</dbReference>
<dbReference type="GO" id="GO:0005829">
    <property type="term" value="C:cytosol"/>
    <property type="evidence" value="ECO:0007669"/>
    <property type="project" value="TreeGrafter"/>
</dbReference>
<dbReference type="CDD" id="cd00268">
    <property type="entry name" value="DEADc"/>
    <property type="match status" value="1"/>
</dbReference>
<evidence type="ECO:0000259" key="7">
    <source>
        <dbReference type="PROSITE" id="PS51194"/>
    </source>
</evidence>
<name>A0AA36DEN1_9BILA</name>
<organism evidence="8 9">
    <name type="scientific">Mesorhabditis spiculigera</name>
    <dbReference type="NCBI Taxonomy" id="96644"/>
    <lineage>
        <taxon>Eukaryota</taxon>
        <taxon>Metazoa</taxon>
        <taxon>Ecdysozoa</taxon>
        <taxon>Nematoda</taxon>
        <taxon>Chromadorea</taxon>
        <taxon>Rhabditida</taxon>
        <taxon>Rhabditina</taxon>
        <taxon>Rhabditomorpha</taxon>
        <taxon>Rhabditoidea</taxon>
        <taxon>Rhabditidae</taxon>
        <taxon>Mesorhabditinae</taxon>
        <taxon>Mesorhabditis</taxon>
    </lineage>
</organism>
<dbReference type="InterPro" id="IPR044742">
    <property type="entry name" value="DEAD/DEAH_RhlB"/>
</dbReference>
<evidence type="ECO:0000256" key="4">
    <source>
        <dbReference type="ARBA" id="ARBA00022840"/>
    </source>
</evidence>
<evidence type="ECO:0000256" key="1">
    <source>
        <dbReference type="ARBA" id="ARBA00022741"/>
    </source>
</evidence>
<feature type="region of interest" description="Disordered" evidence="5">
    <location>
        <begin position="34"/>
        <end position="59"/>
    </location>
</feature>
<feature type="compositionally biased region" description="Polar residues" evidence="5">
    <location>
        <begin position="296"/>
        <end position="305"/>
    </location>
</feature>
<dbReference type="InterPro" id="IPR027417">
    <property type="entry name" value="P-loop_NTPase"/>
</dbReference>
<dbReference type="Proteomes" id="UP001177023">
    <property type="component" value="Unassembled WGS sequence"/>
</dbReference>
<keyword evidence="1" id="KW-0547">Nucleotide-binding</keyword>
<feature type="region of interest" description="Disordered" evidence="5">
    <location>
        <begin position="1022"/>
        <end position="1043"/>
    </location>
</feature>
<dbReference type="GO" id="GO:0003676">
    <property type="term" value="F:nucleic acid binding"/>
    <property type="evidence" value="ECO:0007669"/>
    <property type="project" value="InterPro"/>
</dbReference>
<dbReference type="PROSITE" id="PS51194">
    <property type="entry name" value="HELICASE_CTER"/>
    <property type="match status" value="1"/>
</dbReference>
<dbReference type="PROSITE" id="PS00039">
    <property type="entry name" value="DEAD_ATP_HELICASE"/>
    <property type="match status" value="1"/>
</dbReference>
<feature type="compositionally biased region" description="Low complexity" evidence="5">
    <location>
        <begin position="346"/>
        <end position="358"/>
    </location>
</feature>
<reference evidence="8" key="1">
    <citation type="submission" date="2023-06" db="EMBL/GenBank/DDBJ databases">
        <authorList>
            <person name="Delattre M."/>
        </authorList>
    </citation>
    <scope>NUCLEOTIDE SEQUENCE</scope>
    <source>
        <strain evidence="8">AF72</strain>
    </source>
</reference>
<dbReference type="InterPro" id="IPR014001">
    <property type="entry name" value="Helicase_ATP-bd"/>
</dbReference>
<feature type="region of interest" description="Disordered" evidence="5">
    <location>
        <begin position="278"/>
        <end position="374"/>
    </location>
</feature>
<dbReference type="InterPro" id="IPR011545">
    <property type="entry name" value="DEAD/DEAH_box_helicase_dom"/>
</dbReference>
<dbReference type="Pfam" id="PF00270">
    <property type="entry name" value="DEAD"/>
    <property type="match status" value="1"/>
</dbReference>
<dbReference type="AlphaFoldDB" id="A0AA36DEN1"/>
<evidence type="ECO:0000256" key="3">
    <source>
        <dbReference type="ARBA" id="ARBA00022806"/>
    </source>
</evidence>
<keyword evidence="3" id="KW-0347">Helicase</keyword>
<feature type="compositionally biased region" description="Acidic residues" evidence="5">
    <location>
        <begin position="1022"/>
        <end position="1031"/>
    </location>
</feature>
<evidence type="ECO:0000313" key="9">
    <source>
        <dbReference type="Proteomes" id="UP001177023"/>
    </source>
</evidence>
<accession>A0AA36DEN1</accession>
<evidence type="ECO:0008006" key="10">
    <source>
        <dbReference type="Google" id="ProtNLM"/>
    </source>
</evidence>
<dbReference type="InterPro" id="IPR050079">
    <property type="entry name" value="DEAD_box_RNA_helicase"/>
</dbReference>
<dbReference type="PANTHER" id="PTHR47959:SF1">
    <property type="entry name" value="ATP-DEPENDENT RNA HELICASE DBPA"/>
    <property type="match status" value="1"/>
</dbReference>
<proteinExistence type="predicted"/>
<dbReference type="PROSITE" id="PS51192">
    <property type="entry name" value="HELICASE_ATP_BIND_1"/>
    <property type="match status" value="1"/>
</dbReference>
<dbReference type="SMART" id="SM00490">
    <property type="entry name" value="HELICc"/>
    <property type="match status" value="1"/>
</dbReference>
<dbReference type="InterPro" id="IPR001650">
    <property type="entry name" value="Helicase_C-like"/>
</dbReference>
<dbReference type="GO" id="GO:0016787">
    <property type="term" value="F:hydrolase activity"/>
    <property type="evidence" value="ECO:0007669"/>
    <property type="project" value="UniProtKB-KW"/>
</dbReference>
<dbReference type="SUPFAM" id="SSF52540">
    <property type="entry name" value="P-loop containing nucleoside triphosphate hydrolases"/>
    <property type="match status" value="1"/>
</dbReference>
<dbReference type="PANTHER" id="PTHR47959">
    <property type="entry name" value="ATP-DEPENDENT RNA HELICASE RHLE-RELATED"/>
    <property type="match status" value="1"/>
</dbReference>
<dbReference type="SMART" id="SM00487">
    <property type="entry name" value="DEXDc"/>
    <property type="match status" value="1"/>
</dbReference>
<dbReference type="InterPro" id="IPR000629">
    <property type="entry name" value="RNA-helicase_DEAD-box_CS"/>
</dbReference>
<dbReference type="Gene3D" id="3.40.50.300">
    <property type="entry name" value="P-loop containing nucleotide triphosphate hydrolases"/>
    <property type="match status" value="2"/>
</dbReference>
<feature type="region of interest" description="Disordered" evidence="5">
    <location>
        <begin position="409"/>
        <end position="433"/>
    </location>
</feature>